<reference evidence="8 9" key="1">
    <citation type="submission" date="2018-02" db="EMBL/GenBank/DDBJ databases">
        <title>Draft genome sequences of Elsinoe sp., causing black scab on jojoba.</title>
        <authorList>
            <person name="Stodart B."/>
            <person name="Jeffress S."/>
            <person name="Ash G."/>
            <person name="Arun Chinnappa K."/>
        </authorList>
    </citation>
    <scope>NUCLEOTIDE SEQUENCE [LARGE SCALE GENOMIC DNA]</scope>
    <source>
        <strain evidence="8 9">Hillstone_2</strain>
    </source>
</reference>
<gene>
    <name evidence="8" type="ORF">C1H76_8965</name>
</gene>
<dbReference type="Pfam" id="PF06978">
    <property type="entry name" value="POP1_N"/>
    <property type="match status" value="1"/>
</dbReference>
<evidence type="ECO:0000259" key="6">
    <source>
        <dbReference type="Pfam" id="PF08170"/>
    </source>
</evidence>
<keyword evidence="2" id="KW-0819">tRNA processing</keyword>
<feature type="region of interest" description="Disordered" evidence="4">
    <location>
        <begin position="737"/>
        <end position="769"/>
    </location>
</feature>
<sequence length="990" mass="109439">MAGSNKPSNPPQQAGQKRKSDAHGSDSSNSKRQRSGDGNAGKSKQTASTPGKRFNAPNKHQNKAGQGGQQQQSGNSSSNVKTGQSKQHGQPSGPKNARQRRGQMMRDARTMATQTTSKAFSNGALDVDKFVKAREFEIRALQEGLQRSKKARMERAFQSVPRDMRRRAGAWDVRKLPKGKGRKDRARREIVEDNTPTGRERRKKLTREARVRGETVKRLRALGDKRRREKEKGKVVVRVIKEGEGGGTSEAEVKTKNVRVKKNRLRDPPVPKARFRKRQLNKTWLPTHMFHAKRAHMSPPMEPIWRFALPLTPTAKSYRPTHRAVSERGAVAWDVSYTSTIGLEGKEESLLNLLRALGVDEVMLTRRKGELWRVGRRSWQGWTFSRDSSSQKAIAPVTVIWQVIDPRALERLKLPTELSWTHPRRKLILRVHPSAFHHMWEEVVRLCRVQKPEVKAEDLRFEIGSIEITGPGSTEALQGALWPAPPPSSPDDLEPAGKLWQSLRGLDNPASLPANSILAMKVSDPRLHHPPRTIAPTSDLSALLQTLATFDANLPLIPASIFDSRTRRASVAAMQSQKAINRRKSASDPGTYPSPLPTDPAIPALLYTTATPAPRGTSPSQQSASWIVLLPWKCVAAVWQSLMYYPLSSGGQVRFGGQREQRQLAFEKCSPWFPGDFPGTEAGDAWVERESEERRRAWERRPRSRRVNFEGLELGNGEVGERGEGWGCPWGLVLGDGKGDEQGGEAMQVDESEVETGADNGGEEDGTVKTIKVKPWHCPSPLARALLTSKTTPAAPAAADAMDVDAAAPAKSSTSSALTHAEANVSTALITVRLTYLGRGTPDPAARIYRLPTSDLDLRARWLAVYSVLSSKKKKEFKRPPNRLLPEPSNDHDRTDIKKLAMGLVGLADGEDGESEKHPPVPKEEDLIGFVTSGGFNLREGKGTAVGSLGLARVRDAWSKEGDGKEKLRYICIVRNAGETVGRLARWEVV</sequence>
<dbReference type="InterPro" id="IPR055079">
    <property type="entry name" value="POP1_C"/>
</dbReference>
<dbReference type="AlphaFoldDB" id="A0A4V6DT21"/>
<dbReference type="GO" id="GO:0001682">
    <property type="term" value="P:tRNA 5'-leader removal"/>
    <property type="evidence" value="ECO:0007669"/>
    <property type="project" value="InterPro"/>
</dbReference>
<dbReference type="PANTHER" id="PTHR22731:SF3">
    <property type="entry name" value="RIBONUCLEASES P_MRP PROTEIN SUBUNIT POP1"/>
    <property type="match status" value="1"/>
</dbReference>
<evidence type="ECO:0000259" key="5">
    <source>
        <dbReference type="Pfam" id="PF06978"/>
    </source>
</evidence>
<feature type="compositionally biased region" description="Acidic residues" evidence="4">
    <location>
        <begin position="748"/>
        <end position="765"/>
    </location>
</feature>
<comment type="subcellular location">
    <subcellularLocation>
        <location evidence="1">Nucleus</location>
    </subcellularLocation>
</comment>
<feature type="domain" description="Pop1 N-terminal" evidence="5">
    <location>
        <begin position="130"/>
        <end position="345"/>
    </location>
</feature>
<dbReference type="Proteomes" id="UP000308133">
    <property type="component" value="Unassembled WGS sequence"/>
</dbReference>
<feature type="compositionally biased region" description="Polar residues" evidence="4">
    <location>
        <begin position="1"/>
        <end position="15"/>
    </location>
</feature>
<evidence type="ECO:0000256" key="2">
    <source>
        <dbReference type="ARBA" id="ARBA00022694"/>
    </source>
</evidence>
<evidence type="ECO:0000256" key="3">
    <source>
        <dbReference type="ARBA" id="ARBA00023242"/>
    </source>
</evidence>
<evidence type="ECO:0000313" key="8">
    <source>
        <dbReference type="EMBL" id="TKX18882.1"/>
    </source>
</evidence>
<feature type="region of interest" description="Disordered" evidence="4">
    <location>
        <begin position="575"/>
        <end position="599"/>
    </location>
</feature>
<dbReference type="Pfam" id="PF08170">
    <property type="entry name" value="POPLD"/>
    <property type="match status" value="1"/>
</dbReference>
<evidence type="ECO:0000259" key="7">
    <source>
        <dbReference type="Pfam" id="PF22770"/>
    </source>
</evidence>
<feature type="compositionally biased region" description="Low complexity" evidence="4">
    <location>
        <begin position="69"/>
        <end position="79"/>
    </location>
</feature>
<evidence type="ECO:0000313" key="9">
    <source>
        <dbReference type="Proteomes" id="UP000308133"/>
    </source>
</evidence>
<accession>A0A4V6DT21</accession>
<protein>
    <submittedName>
        <fullName evidence="8">Putative ribonucleases P/MRP protein subunit pop1</fullName>
    </submittedName>
</protein>
<dbReference type="InterPro" id="IPR009723">
    <property type="entry name" value="Pop1_N"/>
</dbReference>
<dbReference type="InterPro" id="IPR039182">
    <property type="entry name" value="Pop1"/>
</dbReference>
<dbReference type="PANTHER" id="PTHR22731">
    <property type="entry name" value="RIBONUCLEASES P/MRP PROTEIN SUBUNIT POP1"/>
    <property type="match status" value="1"/>
</dbReference>
<feature type="compositionally biased region" description="Polar residues" evidence="4">
    <location>
        <begin position="80"/>
        <end position="90"/>
    </location>
</feature>
<dbReference type="GO" id="GO:0000172">
    <property type="term" value="C:ribonuclease MRP complex"/>
    <property type="evidence" value="ECO:0007669"/>
    <property type="project" value="InterPro"/>
</dbReference>
<organism evidence="8 9">
    <name type="scientific">Elsinoe australis</name>
    <dbReference type="NCBI Taxonomy" id="40998"/>
    <lineage>
        <taxon>Eukaryota</taxon>
        <taxon>Fungi</taxon>
        <taxon>Dikarya</taxon>
        <taxon>Ascomycota</taxon>
        <taxon>Pezizomycotina</taxon>
        <taxon>Dothideomycetes</taxon>
        <taxon>Dothideomycetidae</taxon>
        <taxon>Myriangiales</taxon>
        <taxon>Elsinoaceae</taxon>
        <taxon>Elsinoe</taxon>
    </lineage>
</organism>
<evidence type="ECO:0000256" key="4">
    <source>
        <dbReference type="SAM" id="MobiDB-lite"/>
    </source>
</evidence>
<proteinExistence type="predicted"/>
<feature type="domain" description="POP1 C-terminal" evidence="7">
    <location>
        <begin position="828"/>
        <end position="989"/>
    </location>
</feature>
<dbReference type="EMBL" id="PTQR01000124">
    <property type="protein sequence ID" value="TKX18882.1"/>
    <property type="molecule type" value="Genomic_DNA"/>
</dbReference>
<feature type="region of interest" description="Disordered" evidence="4">
    <location>
        <begin position="177"/>
        <end position="209"/>
    </location>
</feature>
<dbReference type="GO" id="GO:0005655">
    <property type="term" value="C:nucleolar ribonuclease P complex"/>
    <property type="evidence" value="ECO:0007669"/>
    <property type="project" value="InterPro"/>
</dbReference>
<feature type="domain" description="POPLD" evidence="6">
    <location>
        <begin position="625"/>
        <end position="730"/>
    </location>
</feature>
<feature type="region of interest" description="Disordered" evidence="4">
    <location>
        <begin position="1"/>
        <end position="119"/>
    </location>
</feature>
<evidence type="ECO:0000256" key="1">
    <source>
        <dbReference type="ARBA" id="ARBA00004123"/>
    </source>
</evidence>
<dbReference type="InterPro" id="IPR012590">
    <property type="entry name" value="POPLD_dom"/>
</dbReference>
<name>A0A4V6DT21_9PEZI</name>
<keyword evidence="3" id="KW-0539">Nucleus</keyword>
<comment type="caution">
    <text evidence="8">The sequence shown here is derived from an EMBL/GenBank/DDBJ whole genome shotgun (WGS) entry which is preliminary data.</text>
</comment>
<dbReference type="Pfam" id="PF22770">
    <property type="entry name" value="POP1_C"/>
    <property type="match status" value="1"/>
</dbReference>